<sequence length="231" mass="25903">MFNPRGHISPYNPQNGMVHPYYQHRPLAYGGLPTNQPPGHVYNPGIVGVATRRHSDGSPSTGDYYGIPNGFENGQEIGATLVDTQHLADTQISSSTMLESVEHLNLGPGPVMEDWRLSFLSEQVATLQKRMDAIGRQHDDVTAAHERELKAQRNHFQTLLENLHKISLQQKKELDYLSSFLKELKEAQTQQLVLITQQAKSLEAVERHGSQPRADSYAPLLPAKRRRQNPA</sequence>
<dbReference type="AlphaFoldDB" id="A0A420YIX8"/>
<reference evidence="2 3" key="1">
    <citation type="submission" date="2018-08" db="EMBL/GenBank/DDBJ databases">
        <title>Draft genome of the lignicolous fungus Coniochaeta pulveracea.</title>
        <authorList>
            <person name="Borstlap C.J."/>
            <person name="De Witt R.N."/>
            <person name="Botha A."/>
            <person name="Volschenk H."/>
        </authorList>
    </citation>
    <scope>NUCLEOTIDE SEQUENCE [LARGE SCALE GENOMIC DNA]</scope>
    <source>
        <strain evidence="2 3">CAB683</strain>
    </source>
</reference>
<dbReference type="Proteomes" id="UP000275385">
    <property type="component" value="Unassembled WGS sequence"/>
</dbReference>
<organism evidence="2 3">
    <name type="scientific">Coniochaeta pulveracea</name>
    <dbReference type="NCBI Taxonomy" id="177199"/>
    <lineage>
        <taxon>Eukaryota</taxon>
        <taxon>Fungi</taxon>
        <taxon>Dikarya</taxon>
        <taxon>Ascomycota</taxon>
        <taxon>Pezizomycotina</taxon>
        <taxon>Sordariomycetes</taxon>
        <taxon>Sordariomycetidae</taxon>
        <taxon>Coniochaetales</taxon>
        <taxon>Coniochaetaceae</taxon>
        <taxon>Coniochaeta</taxon>
    </lineage>
</organism>
<keyword evidence="3" id="KW-1185">Reference proteome</keyword>
<accession>A0A420YIX8</accession>
<proteinExistence type="predicted"/>
<name>A0A420YIX8_9PEZI</name>
<evidence type="ECO:0000313" key="2">
    <source>
        <dbReference type="EMBL" id="RKU47833.1"/>
    </source>
</evidence>
<comment type="caution">
    <text evidence="2">The sequence shown here is derived from an EMBL/GenBank/DDBJ whole genome shotgun (WGS) entry which is preliminary data.</text>
</comment>
<protein>
    <submittedName>
        <fullName evidence="2">Uncharacterized protein</fullName>
    </submittedName>
</protein>
<dbReference type="EMBL" id="QVQW01000007">
    <property type="protein sequence ID" value="RKU47833.1"/>
    <property type="molecule type" value="Genomic_DNA"/>
</dbReference>
<feature type="region of interest" description="Disordered" evidence="1">
    <location>
        <begin position="204"/>
        <end position="231"/>
    </location>
</feature>
<gene>
    <name evidence="2" type="ORF">DL546_008011</name>
</gene>
<evidence type="ECO:0000313" key="3">
    <source>
        <dbReference type="Proteomes" id="UP000275385"/>
    </source>
</evidence>
<evidence type="ECO:0000256" key="1">
    <source>
        <dbReference type="SAM" id="MobiDB-lite"/>
    </source>
</evidence>